<gene>
    <name evidence="1" type="ORF">D0Z07_3593</name>
</gene>
<evidence type="ECO:0000313" key="1">
    <source>
        <dbReference type="EMBL" id="KAG0649711.1"/>
    </source>
</evidence>
<accession>A0A9P7AY05</accession>
<dbReference type="EMBL" id="VNKQ01000007">
    <property type="protein sequence ID" value="KAG0649711.1"/>
    <property type="molecule type" value="Genomic_DNA"/>
</dbReference>
<proteinExistence type="predicted"/>
<dbReference type="Proteomes" id="UP000785200">
    <property type="component" value="Unassembled WGS sequence"/>
</dbReference>
<protein>
    <submittedName>
        <fullName evidence="1">Uncharacterized protein</fullName>
    </submittedName>
</protein>
<name>A0A9P7AY05_9HELO</name>
<comment type="caution">
    <text evidence="1">The sequence shown here is derived from an EMBL/GenBank/DDBJ whole genome shotgun (WGS) entry which is preliminary data.</text>
</comment>
<organism evidence="1 2">
    <name type="scientific">Hyphodiscus hymeniophilus</name>
    <dbReference type="NCBI Taxonomy" id="353542"/>
    <lineage>
        <taxon>Eukaryota</taxon>
        <taxon>Fungi</taxon>
        <taxon>Dikarya</taxon>
        <taxon>Ascomycota</taxon>
        <taxon>Pezizomycotina</taxon>
        <taxon>Leotiomycetes</taxon>
        <taxon>Helotiales</taxon>
        <taxon>Hyphodiscaceae</taxon>
        <taxon>Hyphodiscus</taxon>
    </lineage>
</organism>
<dbReference type="AlphaFoldDB" id="A0A9P7AY05"/>
<evidence type="ECO:0000313" key="2">
    <source>
        <dbReference type="Proteomes" id="UP000785200"/>
    </source>
</evidence>
<sequence>MLDVSCQFWRGLLHCWFVLHDRSCAEHSVLSDGSNMYWNGWRANGHYNWRSSPRDWSSNGDNDCKRGNNNSSPFDRLELVLPIPVHHKFVHKQRGLCLSIQ</sequence>
<reference evidence="1" key="1">
    <citation type="submission" date="2019-07" db="EMBL/GenBank/DDBJ databases">
        <title>Hyphodiscus hymeniophilus genome sequencing and assembly.</title>
        <authorList>
            <person name="Kramer G."/>
            <person name="Nodwell J."/>
        </authorList>
    </citation>
    <scope>NUCLEOTIDE SEQUENCE</scope>
    <source>
        <strain evidence="1">ATCC 34498</strain>
    </source>
</reference>
<keyword evidence="2" id="KW-1185">Reference proteome</keyword>